<dbReference type="Proteomes" id="UP000672032">
    <property type="component" value="Chromosome 2"/>
</dbReference>
<keyword evidence="3" id="KW-1185">Reference proteome</keyword>
<evidence type="ECO:0000256" key="1">
    <source>
        <dbReference type="SAM" id="MobiDB-lite"/>
    </source>
</evidence>
<dbReference type="EMBL" id="CP063406">
    <property type="protein sequence ID" value="QSZ31489.1"/>
    <property type="molecule type" value="Genomic_DNA"/>
</dbReference>
<gene>
    <name evidence="2" type="ORF">DSL72_001054</name>
</gene>
<evidence type="ECO:0000313" key="2">
    <source>
        <dbReference type="EMBL" id="QSZ31489.1"/>
    </source>
</evidence>
<accession>A0A8A3P9W5</accession>
<reference evidence="2" key="1">
    <citation type="submission" date="2020-10" db="EMBL/GenBank/DDBJ databases">
        <title>Genome Sequence of Monilinia vaccinii-corymbosi Sheds Light on Mummy Berry Disease Infection of Blueberry and Mating Type.</title>
        <authorList>
            <person name="Yow A.G."/>
            <person name="Zhang Y."/>
            <person name="Bansal K."/>
            <person name="Eacker S.M."/>
            <person name="Sullivan S."/>
            <person name="Liachko I."/>
            <person name="Cubeta M.A."/>
            <person name="Rollins J.A."/>
            <person name="Ashrafi H."/>
        </authorList>
    </citation>
    <scope>NUCLEOTIDE SEQUENCE</scope>
    <source>
        <strain evidence="2">RL-1</strain>
    </source>
</reference>
<feature type="region of interest" description="Disordered" evidence="1">
    <location>
        <begin position="169"/>
        <end position="200"/>
    </location>
</feature>
<sequence length="200" mass="22526">MSRRPCHAISCATKEISTPLPPYMEMVARRELYVEPPVHVPEIYQICLYGMKTFMIGDLPITETAYEVPADWDLHDNVASEYTPESEASGAVTAIFDPRAEGENAAINHGYSTASNPFTSWEMQEAEWEIDWRISSVIERLGELVGGEAYDRVVTRVNYGVEDSRFLVDQRWNRGQPPTPSDSKPFSDSDAASDTEPESW</sequence>
<organism evidence="2 3">
    <name type="scientific">Monilinia vaccinii-corymbosi</name>
    <dbReference type="NCBI Taxonomy" id="61207"/>
    <lineage>
        <taxon>Eukaryota</taxon>
        <taxon>Fungi</taxon>
        <taxon>Dikarya</taxon>
        <taxon>Ascomycota</taxon>
        <taxon>Pezizomycotina</taxon>
        <taxon>Leotiomycetes</taxon>
        <taxon>Helotiales</taxon>
        <taxon>Sclerotiniaceae</taxon>
        <taxon>Monilinia</taxon>
    </lineage>
</organism>
<evidence type="ECO:0000313" key="3">
    <source>
        <dbReference type="Proteomes" id="UP000672032"/>
    </source>
</evidence>
<protein>
    <submittedName>
        <fullName evidence="2">Uncharacterized protein</fullName>
    </submittedName>
</protein>
<dbReference type="AlphaFoldDB" id="A0A8A3P9W5"/>
<feature type="compositionally biased region" description="Polar residues" evidence="1">
    <location>
        <begin position="181"/>
        <end position="190"/>
    </location>
</feature>
<name>A0A8A3P9W5_9HELO</name>
<dbReference type="OrthoDB" id="10382880at2759"/>
<feature type="compositionally biased region" description="Acidic residues" evidence="1">
    <location>
        <begin position="191"/>
        <end position="200"/>
    </location>
</feature>
<proteinExistence type="predicted"/>